<dbReference type="GO" id="GO:0000272">
    <property type="term" value="P:polysaccharide catabolic process"/>
    <property type="evidence" value="ECO:0007669"/>
    <property type="project" value="InterPro"/>
</dbReference>
<feature type="domain" description="Glycoside hydrolase family 5" evidence="6">
    <location>
        <begin position="92"/>
        <end position="343"/>
    </location>
</feature>
<evidence type="ECO:0000256" key="1">
    <source>
        <dbReference type="ARBA" id="ARBA00000966"/>
    </source>
</evidence>
<comment type="catalytic activity">
    <reaction evidence="1">
        <text>Endohydrolysis of (1-&gt;4)-beta-D-glucosidic linkages in cellulose, lichenin and cereal beta-D-glucans.</text>
        <dbReference type="EC" id="3.2.1.4"/>
    </reaction>
</comment>
<evidence type="ECO:0000256" key="3">
    <source>
        <dbReference type="ARBA" id="ARBA00022801"/>
    </source>
</evidence>
<evidence type="ECO:0000313" key="7">
    <source>
        <dbReference type="EMBL" id="MBR7671802.1"/>
    </source>
</evidence>
<evidence type="ECO:0000256" key="5">
    <source>
        <dbReference type="RuleBase" id="RU361153"/>
    </source>
</evidence>
<dbReference type="GO" id="GO:0008810">
    <property type="term" value="F:cellulase activity"/>
    <property type="evidence" value="ECO:0007669"/>
    <property type="project" value="UniProtKB-EC"/>
</dbReference>
<dbReference type="InterPro" id="IPR018087">
    <property type="entry name" value="Glyco_hydro_5_CS"/>
</dbReference>
<dbReference type="PANTHER" id="PTHR34142">
    <property type="entry name" value="ENDO-BETA-1,4-GLUCANASE A"/>
    <property type="match status" value="1"/>
</dbReference>
<dbReference type="PROSITE" id="PS00659">
    <property type="entry name" value="GLYCOSYL_HYDROL_F5"/>
    <property type="match status" value="1"/>
</dbReference>
<dbReference type="Gene3D" id="3.20.20.80">
    <property type="entry name" value="Glycosidases"/>
    <property type="match status" value="1"/>
</dbReference>
<dbReference type="Proteomes" id="UP000675554">
    <property type="component" value="Unassembled WGS sequence"/>
</dbReference>
<reference evidence="7" key="1">
    <citation type="submission" date="2021-04" db="EMBL/GenBank/DDBJ databases">
        <title>Sequencing of actinobacteria type strains.</title>
        <authorList>
            <person name="Nguyen G.-S."/>
            <person name="Wentzel A."/>
        </authorList>
    </citation>
    <scope>NUCLEOTIDE SEQUENCE</scope>
    <source>
        <strain evidence="7">DSM 42095</strain>
    </source>
</reference>
<proteinExistence type="inferred from homology"/>
<dbReference type="PANTHER" id="PTHR34142:SF1">
    <property type="entry name" value="GLYCOSIDE HYDROLASE FAMILY 5 DOMAIN-CONTAINING PROTEIN"/>
    <property type="match status" value="1"/>
</dbReference>
<dbReference type="EMBL" id="JAGSMN010000036">
    <property type="protein sequence ID" value="MBR7671802.1"/>
    <property type="molecule type" value="Genomic_DNA"/>
</dbReference>
<keyword evidence="4 5" id="KW-0326">Glycosidase</keyword>
<keyword evidence="3 5" id="KW-0378">Hydrolase</keyword>
<organism evidence="7 8">
    <name type="scientific">Streptomyces daliensis</name>
    <dbReference type="NCBI Taxonomy" id="299421"/>
    <lineage>
        <taxon>Bacteria</taxon>
        <taxon>Bacillati</taxon>
        <taxon>Actinomycetota</taxon>
        <taxon>Actinomycetes</taxon>
        <taxon>Kitasatosporales</taxon>
        <taxon>Streptomycetaceae</taxon>
        <taxon>Streptomyces</taxon>
    </lineage>
</organism>
<dbReference type="SUPFAM" id="SSF51445">
    <property type="entry name" value="(Trans)glycosidases"/>
    <property type="match status" value="1"/>
</dbReference>
<comment type="similarity">
    <text evidence="5">Belongs to the glycosyl hydrolase 5 (cellulase A) family.</text>
</comment>
<accession>A0A8T4IKM2</accession>
<dbReference type="InterPro" id="IPR001547">
    <property type="entry name" value="Glyco_hydro_5"/>
</dbReference>
<evidence type="ECO:0000256" key="2">
    <source>
        <dbReference type="ARBA" id="ARBA00012601"/>
    </source>
</evidence>
<protein>
    <recommendedName>
        <fullName evidence="2">cellulase</fullName>
        <ecNumber evidence="2">3.2.1.4</ecNumber>
    </recommendedName>
</protein>
<evidence type="ECO:0000259" key="6">
    <source>
        <dbReference type="Pfam" id="PF00150"/>
    </source>
</evidence>
<name>A0A8T4IKM2_9ACTN</name>
<dbReference type="EC" id="3.2.1.4" evidence="2"/>
<sequence>MTCPPHRPHPHLPQEASVHQHLSRRRITWLALCAATLAALLLALPSWSSAGAGETAAPAARGADSASARTAAPAGSAVAENGQLSVCGERLCNERNQAVQLKGMSTHGTQWYAQCVTDGSLDALSQDWGADVLRVSMYVQEGGYETDPEGFTRLAQRIVDQAIERGMYAVIDWHQLTPGDPNRNTALAKRFFTDMAAKYANQPNVFYEIANEPNGVAWADIKSYAEEVIPVVRAQDPDGVVLVGTRAWSSLGVSEGADEQEVVNNPVDADNIMYTFHFYAASHGEEYLGALSRAADRLPVFVTEFGTQNYAGEGANDFASAQKYLDLMAEKGISWTNWNFSDDERSGAVFKPGTCDGDQWTGTGVLKEAGVWIRERIKG</sequence>
<evidence type="ECO:0000313" key="8">
    <source>
        <dbReference type="Proteomes" id="UP000675554"/>
    </source>
</evidence>
<dbReference type="InterPro" id="IPR017853">
    <property type="entry name" value="GH"/>
</dbReference>
<evidence type="ECO:0000256" key="4">
    <source>
        <dbReference type="ARBA" id="ARBA00023295"/>
    </source>
</evidence>
<comment type="caution">
    <text evidence="7">The sequence shown here is derived from an EMBL/GenBank/DDBJ whole genome shotgun (WGS) entry which is preliminary data.</text>
</comment>
<dbReference type="AlphaFoldDB" id="A0A8T4IKM2"/>
<dbReference type="Pfam" id="PF00150">
    <property type="entry name" value="Cellulase"/>
    <property type="match status" value="1"/>
</dbReference>
<gene>
    <name evidence="7" type="ORF">KDA82_01855</name>
</gene>
<keyword evidence="8" id="KW-1185">Reference proteome</keyword>